<dbReference type="HOGENOM" id="CLU_079909_2_1_3"/>
<dbReference type="AlphaFoldDB" id="B7JYX1"/>
<evidence type="ECO:0000256" key="7">
    <source>
        <dbReference type="RuleBase" id="RU362048"/>
    </source>
</evidence>
<dbReference type="InterPro" id="IPR002771">
    <property type="entry name" value="Multi_antbiot-R_MarC"/>
</dbReference>
<dbReference type="PANTHER" id="PTHR33508:SF1">
    <property type="entry name" value="UPF0056 MEMBRANE PROTEIN YHCE"/>
    <property type="match status" value="1"/>
</dbReference>
<sequence>MNKVIISNFAASLFALLNPLGLVPIFISYTARENLVVKRWLALFVSLTALVLLMIFLFTGSSLLTFFGISIDSFRIAGGMILFVIGLGIINGNHKKSSQNMVSEEQNSDFREAQLVYSKIVIPLAMPLLVGPGSIANVILYASEAKADNNNTLFVGLMATIVVICFLIFVILLAGRWLQKLLGDVGLNILSRILGLLVASMGIQFVITGLSNTILNSIAPQILKIR</sequence>
<organism evidence="8 9">
    <name type="scientific">Rippkaea orientalis (strain PCC 8801 / RF-1)</name>
    <name type="common">Cyanothece sp. (strain PCC 8801)</name>
    <dbReference type="NCBI Taxonomy" id="41431"/>
    <lineage>
        <taxon>Bacteria</taxon>
        <taxon>Bacillati</taxon>
        <taxon>Cyanobacteriota</taxon>
        <taxon>Cyanophyceae</taxon>
        <taxon>Oscillatoriophycideae</taxon>
        <taxon>Chroococcales</taxon>
        <taxon>Aphanothecaceae</taxon>
        <taxon>Rippkaea</taxon>
        <taxon>Rippkaea orientalis</taxon>
    </lineage>
</organism>
<keyword evidence="4 7" id="KW-0812">Transmembrane</keyword>
<reference evidence="9" key="1">
    <citation type="journal article" date="2011" name="MBio">
        <title>Novel metabolic attributes of the genus Cyanothece, comprising a group of unicellular nitrogen-fixing Cyanobacteria.</title>
        <authorList>
            <person name="Bandyopadhyay A."/>
            <person name="Elvitigala T."/>
            <person name="Welsh E."/>
            <person name="Stockel J."/>
            <person name="Liberton M."/>
            <person name="Min H."/>
            <person name="Sherman L.A."/>
            <person name="Pakrasi H.B."/>
        </authorList>
    </citation>
    <scope>NUCLEOTIDE SEQUENCE [LARGE SCALE GENOMIC DNA]</scope>
    <source>
        <strain evidence="9">PCC 8801</strain>
    </source>
</reference>
<feature type="transmembrane region" description="Helical" evidence="7">
    <location>
        <begin position="73"/>
        <end position="91"/>
    </location>
</feature>
<proteinExistence type="inferred from homology"/>
<name>B7JYX1_RIPO1</name>
<feature type="transmembrane region" description="Helical" evidence="7">
    <location>
        <begin position="120"/>
        <end position="141"/>
    </location>
</feature>
<evidence type="ECO:0000256" key="4">
    <source>
        <dbReference type="ARBA" id="ARBA00022692"/>
    </source>
</evidence>
<dbReference type="GO" id="GO:0005886">
    <property type="term" value="C:plasma membrane"/>
    <property type="evidence" value="ECO:0007669"/>
    <property type="project" value="UniProtKB-SubCell"/>
</dbReference>
<accession>B7JYX1</accession>
<dbReference type="KEGG" id="cyp:PCC8801_2011"/>
<dbReference type="Proteomes" id="UP000008204">
    <property type="component" value="Chromosome"/>
</dbReference>
<protein>
    <recommendedName>
        <fullName evidence="7">UPF0056 inner membrane protein</fullName>
    </recommendedName>
</protein>
<evidence type="ECO:0000313" key="9">
    <source>
        <dbReference type="Proteomes" id="UP000008204"/>
    </source>
</evidence>
<keyword evidence="3" id="KW-1003">Cell membrane</keyword>
<evidence type="ECO:0000313" key="8">
    <source>
        <dbReference type="EMBL" id="ACK66048.1"/>
    </source>
</evidence>
<dbReference type="Pfam" id="PF01914">
    <property type="entry name" value="MarC"/>
    <property type="match status" value="1"/>
</dbReference>
<dbReference type="STRING" id="41431.PCC8801_2011"/>
<comment type="subcellular location">
    <subcellularLocation>
        <location evidence="7">Cell inner membrane</location>
        <topology evidence="7">Multi-pass membrane protein</topology>
    </subcellularLocation>
    <subcellularLocation>
        <location evidence="1">Cell membrane</location>
        <topology evidence="1">Multi-pass membrane protein</topology>
    </subcellularLocation>
</comment>
<evidence type="ECO:0000256" key="2">
    <source>
        <dbReference type="ARBA" id="ARBA00009784"/>
    </source>
</evidence>
<feature type="transmembrane region" description="Helical" evidence="7">
    <location>
        <begin position="153"/>
        <end position="173"/>
    </location>
</feature>
<dbReference type="OrthoDB" id="21094at2"/>
<evidence type="ECO:0000256" key="5">
    <source>
        <dbReference type="ARBA" id="ARBA00022989"/>
    </source>
</evidence>
<feature type="transmembrane region" description="Helical" evidence="7">
    <location>
        <begin position="41"/>
        <end position="67"/>
    </location>
</feature>
<dbReference type="eggNOG" id="COG2095">
    <property type="taxonomic scope" value="Bacteria"/>
</dbReference>
<evidence type="ECO:0000256" key="3">
    <source>
        <dbReference type="ARBA" id="ARBA00022475"/>
    </source>
</evidence>
<feature type="transmembrane region" description="Helical" evidence="7">
    <location>
        <begin position="185"/>
        <end position="207"/>
    </location>
</feature>
<dbReference type="PANTHER" id="PTHR33508">
    <property type="entry name" value="UPF0056 MEMBRANE PROTEIN YHCE"/>
    <property type="match status" value="1"/>
</dbReference>
<keyword evidence="5 7" id="KW-1133">Transmembrane helix</keyword>
<dbReference type="NCBIfam" id="TIGR00427">
    <property type="entry name" value="NAAT family transporter"/>
    <property type="match status" value="1"/>
</dbReference>
<feature type="transmembrane region" description="Helical" evidence="7">
    <location>
        <begin position="6"/>
        <end position="29"/>
    </location>
</feature>
<dbReference type="RefSeq" id="WP_012595318.1">
    <property type="nucleotide sequence ID" value="NC_011726.1"/>
</dbReference>
<comment type="similarity">
    <text evidence="2 7">Belongs to the UPF0056 (MarC) family.</text>
</comment>
<evidence type="ECO:0000256" key="6">
    <source>
        <dbReference type="ARBA" id="ARBA00023136"/>
    </source>
</evidence>
<dbReference type="EMBL" id="CP001287">
    <property type="protein sequence ID" value="ACK66048.1"/>
    <property type="molecule type" value="Genomic_DNA"/>
</dbReference>
<keyword evidence="9" id="KW-1185">Reference proteome</keyword>
<gene>
    <name evidence="8" type="ordered locus">PCC8801_2011</name>
</gene>
<keyword evidence="6 7" id="KW-0472">Membrane</keyword>
<evidence type="ECO:0000256" key="1">
    <source>
        <dbReference type="ARBA" id="ARBA00004651"/>
    </source>
</evidence>